<comment type="caution">
    <text evidence="2">The sequence shown here is derived from an EMBL/GenBank/DDBJ whole genome shotgun (WGS) entry which is preliminary data.</text>
</comment>
<gene>
    <name evidence="2" type="ORF">ACFO8M_12240</name>
</gene>
<reference evidence="3" key="1">
    <citation type="journal article" date="2019" name="Int. J. Syst. Evol. Microbiol.">
        <title>The Global Catalogue of Microorganisms (GCM) 10K type strain sequencing project: providing services to taxonomists for standard genome sequencing and annotation.</title>
        <authorList>
            <consortium name="The Broad Institute Genomics Platform"/>
            <consortium name="The Broad Institute Genome Sequencing Center for Infectious Disease"/>
            <person name="Wu L."/>
            <person name="Ma J."/>
        </authorList>
    </citation>
    <scope>NUCLEOTIDE SEQUENCE [LARGE SCALE GENOMIC DNA]</scope>
    <source>
        <strain evidence="3">CGMCC 4.7396</strain>
    </source>
</reference>
<evidence type="ECO:0000313" key="3">
    <source>
        <dbReference type="Proteomes" id="UP001595712"/>
    </source>
</evidence>
<feature type="region of interest" description="Disordered" evidence="1">
    <location>
        <begin position="403"/>
        <end position="558"/>
    </location>
</feature>
<feature type="region of interest" description="Disordered" evidence="1">
    <location>
        <begin position="1"/>
        <end position="92"/>
    </location>
</feature>
<sequence length="558" mass="59272">MSDSQQQPQTQIQDPDLGEAPDYDDELDPDGNHDERLDEENDEAPDEDDDREDDEDDEEEEEEEDREEERDEDDRHGGHGYQPERWEDGAAPDDSTVVEYQRRDADALFLSGTPCTHPTCQNLENPAEDAWIKLVSAIPVAGQVTNLTVVTTGTAAPGQDAIQSLVTQVRPQDPDKYALREISARWQEFKDGFDTDPTTGIAPILKAGLRALAEHWKGDDFDAFAEQVEVVTGNCVSVCDDIGDLSSGAVGLLEQKADEFYGLQGGSSGELPYPAPLYWISDMEVMFTDPFVHVRPPFRSGPCDVTDGCGHEGGLLGSLLELGGFKKDYVDQVANYVESQTQYYLDKFKNDKPPATREQAEAWARADANNEISADMEPGVEDYESRSRIANEDVVNRWENAEESAGTFTPEAKPSNPSTFREGSDMMADSYGGLDAGSGGFEPGSEPPTPDGGGGGGGGGLEPPGGVSGGLASGGATLGSGGSFPVGAASSTLEGGSSSGAAGSASAGGRGMGGMMGGAGGGGRGMGGDQQAEGEHRDWLEEDEEIWGIRAIDDDPYA</sequence>
<feature type="compositionally biased region" description="Acidic residues" evidence="1">
    <location>
        <begin position="37"/>
        <end position="72"/>
    </location>
</feature>
<feature type="compositionally biased region" description="Low complexity" evidence="1">
    <location>
        <begin position="495"/>
        <end position="505"/>
    </location>
</feature>
<organism evidence="2 3">
    <name type="scientific">Glycomyces rhizosphaerae</name>
    <dbReference type="NCBI Taxonomy" id="2054422"/>
    <lineage>
        <taxon>Bacteria</taxon>
        <taxon>Bacillati</taxon>
        <taxon>Actinomycetota</taxon>
        <taxon>Actinomycetes</taxon>
        <taxon>Glycomycetales</taxon>
        <taxon>Glycomycetaceae</taxon>
        <taxon>Glycomyces</taxon>
    </lineage>
</organism>
<evidence type="ECO:0008006" key="4">
    <source>
        <dbReference type="Google" id="ProtNLM"/>
    </source>
</evidence>
<dbReference type="RefSeq" id="WP_387975283.1">
    <property type="nucleotide sequence ID" value="NZ_JBHRWO010000010.1"/>
</dbReference>
<evidence type="ECO:0000313" key="2">
    <source>
        <dbReference type="EMBL" id="MFC3493253.1"/>
    </source>
</evidence>
<evidence type="ECO:0000256" key="1">
    <source>
        <dbReference type="SAM" id="MobiDB-lite"/>
    </source>
</evidence>
<feature type="compositionally biased region" description="Low complexity" evidence="1">
    <location>
        <begin position="1"/>
        <end position="15"/>
    </location>
</feature>
<feature type="compositionally biased region" description="Gly residues" evidence="1">
    <location>
        <begin position="506"/>
        <end position="528"/>
    </location>
</feature>
<dbReference type="EMBL" id="JBHRWO010000010">
    <property type="protein sequence ID" value="MFC3493253.1"/>
    <property type="molecule type" value="Genomic_DNA"/>
</dbReference>
<protein>
    <recommendedName>
        <fullName evidence="4">PE-PGRS family protein</fullName>
    </recommendedName>
</protein>
<proteinExistence type="predicted"/>
<dbReference type="Proteomes" id="UP001595712">
    <property type="component" value="Unassembled WGS sequence"/>
</dbReference>
<keyword evidence="3" id="KW-1185">Reference proteome</keyword>
<feature type="compositionally biased region" description="Acidic residues" evidence="1">
    <location>
        <begin position="16"/>
        <end position="29"/>
    </location>
</feature>
<feature type="compositionally biased region" description="Basic and acidic residues" evidence="1">
    <location>
        <begin position="73"/>
        <end position="88"/>
    </location>
</feature>
<feature type="compositionally biased region" description="Gly residues" evidence="1">
    <location>
        <begin position="451"/>
        <end position="484"/>
    </location>
</feature>
<name>A0ABV7Q130_9ACTN</name>
<accession>A0ABV7Q130</accession>